<sequence length="197" mass="22230">MTKTIDYYVTLVSPWTFMGHDRLVKLAEENEAVINILPVNFGRVFSETGGLPLAKRSQQRQDYRLQELARWKIELDLPIQIHPKFFPASDQIAALMVMAAKQQGLDAVSLGGNFLRAVWVEEKNIADEVTAIEIANSLGMNGQALFEDSQAPEFLVEYNANTEIAINRGAFGAPSYIVDDEVFWGQDRLHFVEKKLK</sequence>
<dbReference type="EC" id="5.99.1.4" evidence="1"/>
<evidence type="ECO:0000313" key="3">
    <source>
        <dbReference type="EMBL" id="USG60766.1"/>
    </source>
</evidence>
<dbReference type="InterPro" id="IPR001853">
    <property type="entry name" value="DSBA-like_thioredoxin_dom"/>
</dbReference>
<proteinExistence type="inferred from homology"/>
<accession>A0ABY4W1N5</accession>
<dbReference type="EMBL" id="CP098747">
    <property type="protein sequence ID" value="USG60766.1"/>
    <property type="molecule type" value="Genomic_DNA"/>
</dbReference>
<evidence type="ECO:0000259" key="2">
    <source>
        <dbReference type="Pfam" id="PF01323"/>
    </source>
</evidence>
<evidence type="ECO:0000313" key="4">
    <source>
        <dbReference type="Proteomes" id="UP001056291"/>
    </source>
</evidence>
<comment type="catalytic activity">
    <reaction evidence="1">
        <text>2-hydroxychromene-2-carboxylate = (3E)-4-(2-hydroxyphenyl)-2-oxobut-3-enoate</text>
        <dbReference type="Rhea" id="RHEA:27401"/>
        <dbReference type="ChEBI" id="CHEBI:59350"/>
        <dbReference type="ChEBI" id="CHEBI:59353"/>
        <dbReference type="EC" id="5.99.1.4"/>
    </reaction>
</comment>
<dbReference type="Pfam" id="PF01323">
    <property type="entry name" value="DSBA"/>
    <property type="match status" value="1"/>
</dbReference>
<evidence type="ECO:0000256" key="1">
    <source>
        <dbReference type="PIRNR" id="PIRNR006386"/>
    </source>
</evidence>
<dbReference type="CDD" id="cd03022">
    <property type="entry name" value="DsbA_HCCA_Iso"/>
    <property type="match status" value="1"/>
</dbReference>
<dbReference type="Proteomes" id="UP001056291">
    <property type="component" value="Chromosome"/>
</dbReference>
<dbReference type="SUPFAM" id="SSF52833">
    <property type="entry name" value="Thioredoxin-like"/>
    <property type="match status" value="1"/>
</dbReference>
<dbReference type="PANTHER" id="PTHR42943">
    <property type="entry name" value="GLUTATHIONE S-TRANSFERASE KAPPA"/>
    <property type="match status" value="1"/>
</dbReference>
<feature type="domain" description="DSBA-like thioredoxin" evidence="2">
    <location>
        <begin position="4"/>
        <end position="197"/>
    </location>
</feature>
<dbReference type="GO" id="GO:0016853">
    <property type="term" value="F:isomerase activity"/>
    <property type="evidence" value="ECO:0007669"/>
    <property type="project" value="UniProtKB-KW"/>
</dbReference>
<dbReference type="InterPro" id="IPR044087">
    <property type="entry name" value="NahD-like"/>
</dbReference>
<name>A0ABY4W1N5_9PROT</name>
<dbReference type="RefSeq" id="WP_251933646.1">
    <property type="nucleotide sequence ID" value="NZ_CP098747.1"/>
</dbReference>
<dbReference type="Gene3D" id="3.40.30.10">
    <property type="entry name" value="Glutaredoxin"/>
    <property type="match status" value="1"/>
</dbReference>
<dbReference type="InterPro" id="IPR014440">
    <property type="entry name" value="HCCAis_GSTk"/>
</dbReference>
<keyword evidence="4" id="KW-1185">Reference proteome</keyword>
<keyword evidence="1 3" id="KW-0413">Isomerase</keyword>
<protein>
    <recommendedName>
        <fullName evidence="1">2-hydroxychromene-2-carboxylate isomerase</fullName>
        <ecNumber evidence="1">5.99.1.4</ecNumber>
    </recommendedName>
</protein>
<reference evidence="3" key="1">
    <citation type="submission" date="2022-06" db="EMBL/GenBank/DDBJ databases">
        <title>Sneathiella actinostolidae sp. nov., isolated from a sea anemonein the Western Pacific Ocean.</title>
        <authorList>
            <person name="Wei M.J."/>
        </authorList>
    </citation>
    <scope>NUCLEOTIDE SEQUENCE</scope>
    <source>
        <strain evidence="3">PHK-P5</strain>
    </source>
</reference>
<gene>
    <name evidence="3" type="ORF">NBZ79_16530</name>
</gene>
<organism evidence="3 4">
    <name type="scientific">Sneathiella marina</name>
    <dbReference type="NCBI Taxonomy" id="2950108"/>
    <lineage>
        <taxon>Bacteria</taxon>
        <taxon>Pseudomonadati</taxon>
        <taxon>Pseudomonadota</taxon>
        <taxon>Alphaproteobacteria</taxon>
        <taxon>Sneathiellales</taxon>
        <taxon>Sneathiellaceae</taxon>
        <taxon>Sneathiella</taxon>
    </lineage>
</organism>
<dbReference type="PIRSF" id="PIRSF006386">
    <property type="entry name" value="HCCAis_GSTk"/>
    <property type="match status" value="1"/>
</dbReference>
<dbReference type="InterPro" id="IPR051924">
    <property type="entry name" value="GST_Kappa/NadH"/>
</dbReference>
<dbReference type="InterPro" id="IPR036249">
    <property type="entry name" value="Thioredoxin-like_sf"/>
</dbReference>
<dbReference type="PANTHER" id="PTHR42943:SF13">
    <property type="entry name" value="GLUTATHIONE S-TRANSFERASE KAPPA-RELATED"/>
    <property type="match status" value="1"/>
</dbReference>
<comment type="similarity">
    <text evidence="1">Belongs to the GST superfamily. NadH family.</text>
</comment>